<proteinExistence type="predicted"/>
<sequence>MSVFVRKYTIYLANITNYNSDTLVDTSKSIDTYFKQIMVRLKKTLSKNKMASFEVSIRSNDEQEEFCEIRFVNVENLKVLFSQLEQIIYLDTTTDYFAILTDIVERCQYLKHKIVPLLPNEPEKFRLYKDILLDSNFWYHRVHFDNGRLKDMGMYQNWTLEYILSNKEAVYNGIHTDVCLTEILKENYEIQAYKDCYVSPLCLVVMLGHRTDTMYLLTHRLLYLQMARQTNCVMGDNVTEELIGQYCSLIWKEAKTNELLGFPQHDIFLEGVVLCGMEGFSEFMSSPWRRKIRNWQTVHGCYTPEDKNLDPLKKRTTNIIEFGCADHTTGLALASLALNLKYIMTADKID</sequence>
<evidence type="ECO:0000313" key="1">
    <source>
        <dbReference type="EMBL" id="KAI4456149.1"/>
    </source>
</evidence>
<evidence type="ECO:0000313" key="2">
    <source>
        <dbReference type="Proteomes" id="UP001056778"/>
    </source>
</evidence>
<dbReference type="EMBL" id="CM043022">
    <property type="protein sequence ID" value="KAI4456149.1"/>
    <property type="molecule type" value="Genomic_DNA"/>
</dbReference>
<gene>
    <name evidence="1" type="ORF">MML48_8g00008236</name>
</gene>
<organism evidence="1 2">
    <name type="scientific">Holotrichia oblita</name>
    <name type="common">Chafer beetle</name>
    <dbReference type="NCBI Taxonomy" id="644536"/>
    <lineage>
        <taxon>Eukaryota</taxon>
        <taxon>Metazoa</taxon>
        <taxon>Ecdysozoa</taxon>
        <taxon>Arthropoda</taxon>
        <taxon>Hexapoda</taxon>
        <taxon>Insecta</taxon>
        <taxon>Pterygota</taxon>
        <taxon>Neoptera</taxon>
        <taxon>Endopterygota</taxon>
        <taxon>Coleoptera</taxon>
        <taxon>Polyphaga</taxon>
        <taxon>Scarabaeiformia</taxon>
        <taxon>Scarabaeidae</taxon>
        <taxon>Melolonthinae</taxon>
        <taxon>Holotrichia</taxon>
    </lineage>
</organism>
<protein>
    <submittedName>
        <fullName evidence="1">Uncharacterized protein</fullName>
    </submittedName>
</protein>
<comment type="caution">
    <text evidence="1">The sequence shown here is derived from an EMBL/GenBank/DDBJ whole genome shotgun (WGS) entry which is preliminary data.</text>
</comment>
<keyword evidence="2" id="KW-1185">Reference proteome</keyword>
<reference evidence="1" key="1">
    <citation type="submission" date="2022-04" db="EMBL/GenBank/DDBJ databases">
        <title>Chromosome-scale genome assembly of Holotrichia oblita Faldermann.</title>
        <authorList>
            <person name="Rongchong L."/>
        </authorList>
    </citation>
    <scope>NUCLEOTIDE SEQUENCE</scope>
    <source>
        <strain evidence="1">81SQS9</strain>
    </source>
</reference>
<name>A0ACB9SLE8_HOLOL</name>
<dbReference type="Proteomes" id="UP001056778">
    <property type="component" value="Chromosome 8"/>
</dbReference>
<accession>A0ACB9SLE8</accession>